<evidence type="ECO:0000313" key="2">
    <source>
        <dbReference type="Proteomes" id="UP001060170"/>
    </source>
</evidence>
<dbReference type="EMBL" id="CM045882">
    <property type="protein sequence ID" value="KAI7935306.1"/>
    <property type="molecule type" value="Genomic_DNA"/>
</dbReference>
<keyword evidence="2" id="KW-1185">Reference proteome</keyword>
<comment type="caution">
    <text evidence="1">The sequence shown here is derived from an EMBL/GenBank/DDBJ whole genome shotgun (WGS) entry which is preliminary data.</text>
</comment>
<accession>A0ACC0DNE4</accession>
<reference evidence="1 2" key="3">
    <citation type="journal article" date="2022" name="Microbiol. Spectr.">
        <title>Folding features and dynamics of 3D genome architecture in plant fungal pathogens.</title>
        <authorList>
            <person name="Xia C."/>
        </authorList>
    </citation>
    <scope>NUCLEOTIDE SEQUENCE [LARGE SCALE GENOMIC DNA]</scope>
    <source>
        <strain evidence="1 2">93-210</strain>
    </source>
</reference>
<organism evidence="1 2">
    <name type="scientific">Puccinia striiformis f. sp. tritici</name>
    <dbReference type="NCBI Taxonomy" id="168172"/>
    <lineage>
        <taxon>Eukaryota</taxon>
        <taxon>Fungi</taxon>
        <taxon>Dikarya</taxon>
        <taxon>Basidiomycota</taxon>
        <taxon>Pucciniomycotina</taxon>
        <taxon>Pucciniomycetes</taxon>
        <taxon>Pucciniales</taxon>
        <taxon>Pucciniaceae</taxon>
        <taxon>Puccinia</taxon>
    </lineage>
</organism>
<reference evidence="2" key="2">
    <citation type="journal article" date="2018" name="Mol. Plant Microbe Interact.">
        <title>Genome sequence resources for the wheat stripe rust pathogen (Puccinia striiformis f. sp. tritici) and the barley stripe rust pathogen (Puccinia striiformis f. sp. hordei).</title>
        <authorList>
            <person name="Xia C."/>
            <person name="Wang M."/>
            <person name="Yin C."/>
            <person name="Cornejo O.E."/>
            <person name="Hulbert S.H."/>
            <person name="Chen X."/>
        </authorList>
    </citation>
    <scope>NUCLEOTIDE SEQUENCE [LARGE SCALE GENOMIC DNA]</scope>
    <source>
        <strain evidence="2">93-210</strain>
    </source>
</reference>
<name>A0ACC0DNE4_9BASI</name>
<sequence>MLDPPERRCALGRVANSATYRSPLGNVTGSLESMFVTPGLGIEDVRGKKRCRNNAFIAKGTGRSEPRFMCAVDRLVRVGPKF</sequence>
<proteinExistence type="predicted"/>
<reference evidence="2" key="1">
    <citation type="journal article" date="2018" name="BMC Genomics">
        <title>Genomic insights into host adaptation between the wheat stripe rust pathogen (Puccinia striiformis f. sp. tritici) and the barley stripe rust pathogen (Puccinia striiformis f. sp. hordei).</title>
        <authorList>
            <person name="Xia C."/>
            <person name="Wang M."/>
            <person name="Yin C."/>
            <person name="Cornejo O.E."/>
            <person name="Hulbert S.H."/>
            <person name="Chen X."/>
        </authorList>
    </citation>
    <scope>NUCLEOTIDE SEQUENCE [LARGE SCALE GENOMIC DNA]</scope>
    <source>
        <strain evidence="2">93-210</strain>
    </source>
</reference>
<dbReference type="Proteomes" id="UP001060170">
    <property type="component" value="Chromosome 18"/>
</dbReference>
<protein>
    <submittedName>
        <fullName evidence="1">Uncharacterized protein</fullName>
    </submittedName>
</protein>
<evidence type="ECO:0000313" key="1">
    <source>
        <dbReference type="EMBL" id="KAI7935306.1"/>
    </source>
</evidence>
<gene>
    <name evidence="1" type="ORF">MJO28_016177</name>
</gene>